<dbReference type="InterPro" id="IPR027417">
    <property type="entry name" value="P-loop_NTPase"/>
</dbReference>
<dbReference type="AlphaFoldDB" id="A0A0K1E996"/>
<dbReference type="Gene3D" id="3.40.50.300">
    <property type="entry name" value="P-loop containing nucleotide triphosphate hydrolases"/>
    <property type="match status" value="1"/>
</dbReference>
<name>A0A0K1E996_CHOCO</name>
<protein>
    <submittedName>
        <fullName evidence="1">Isopentenyl-diphosphate delta isomerase</fullName>
        <ecNumber evidence="1">5.3.3.2</ecNumber>
    </submittedName>
</protein>
<dbReference type="OrthoDB" id="8293568at2"/>
<dbReference type="KEGG" id="ccro:CMC5_015860"/>
<dbReference type="Pfam" id="PF01745">
    <property type="entry name" value="IPT"/>
    <property type="match status" value="1"/>
</dbReference>
<evidence type="ECO:0000313" key="1">
    <source>
        <dbReference type="EMBL" id="AKT37445.1"/>
    </source>
</evidence>
<gene>
    <name evidence="1" type="ORF">CMC5_015860</name>
</gene>
<reference evidence="1 2" key="1">
    <citation type="submission" date="2015-07" db="EMBL/GenBank/DDBJ databases">
        <title>Genome analysis of myxobacterium Chondromyces crocatus Cm c5 reveals a high potential for natural compound synthesis and the genetic basis for the loss of fruiting body formation.</title>
        <authorList>
            <person name="Zaburannyi N."/>
            <person name="Bunk B."/>
            <person name="Maier J."/>
            <person name="Overmann J."/>
            <person name="Mueller R."/>
        </authorList>
    </citation>
    <scope>NUCLEOTIDE SEQUENCE [LARGE SCALE GENOMIC DNA]</scope>
    <source>
        <strain evidence="1 2">Cm c5</strain>
    </source>
</reference>
<evidence type="ECO:0000313" key="2">
    <source>
        <dbReference type="Proteomes" id="UP000067626"/>
    </source>
</evidence>
<dbReference type="EC" id="5.3.3.2" evidence="1"/>
<keyword evidence="2" id="KW-1185">Reference proteome</keyword>
<dbReference type="RefSeq" id="WP_050429816.1">
    <property type="nucleotide sequence ID" value="NZ_CP012159.1"/>
</dbReference>
<keyword evidence="1" id="KW-0413">Isomerase</keyword>
<accession>A0A0K1E996</accession>
<sequence length="238" mass="25942">MKAHCIVGATGTGKTARATSLARQTGAPVLVLDRFQVFEDLASGTGRPLSREVAGTTRLYLGHRYMMDGELTRQDALLDFLRTVGKLAVDHDFIILEGGSISLNEALIEESLLGTTGVTVERMRMTSVKAYEQGLRRRARMMLTPSAERPSMIEELARGWDNPRLRAFLSSITGYDAIVDHCEQAGIEPAELAAGPVDPVLIDEVVLSHMKYAAKQTAAFNQLFPEQSSFPGCQPCTA</sequence>
<dbReference type="GO" id="GO:0004452">
    <property type="term" value="F:isopentenyl-diphosphate delta-isomerase activity"/>
    <property type="evidence" value="ECO:0007669"/>
    <property type="project" value="UniProtKB-EC"/>
</dbReference>
<dbReference type="EMBL" id="CP012159">
    <property type="protein sequence ID" value="AKT37445.1"/>
    <property type="molecule type" value="Genomic_DNA"/>
</dbReference>
<organism evidence="1 2">
    <name type="scientific">Chondromyces crocatus</name>
    <dbReference type="NCBI Taxonomy" id="52"/>
    <lineage>
        <taxon>Bacteria</taxon>
        <taxon>Pseudomonadati</taxon>
        <taxon>Myxococcota</taxon>
        <taxon>Polyangia</taxon>
        <taxon>Polyangiales</taxon>
        <taxon>Polyangiaceae</taxon>
        <taxon>Chondromyces</taxon>
    </lineage>
</organism>
<proteinExistence type="predicted"/>
<dbReference type="Proteomes" id="UP000067626">
    <property type="component" value="Chromosome"/>
</dbReference>
<dbReference type="Gene3D" id="1.10.287.890">
    <property type="entry name" value="Crystal structure of tRNA isopentenylpyrophosphate transferase (bh2366) domain"/>
    <property type="match status" value="1"/>
</dbReference>
<dbReference type="STRING" id="52.CMC5_015860"/>
<dbReference type="SUPFAM" id="SSF52540">
    <property type="entry name" value="P-loop containing nucleoside triphosphate hydrolases"/>
    <property type="match status" value="1"/>
</dbReference>